<keyword evidence="1" id="KW-0945">Host-virus interaction</keyword>
<dbReference type="Pfam" id="PF12706">
    <property type="entry name" value="Lactamase_B_2"/>
    <property type="match status" value="1"/>
</dbReference>
<proteinExistence type="inferred from homology"/>
<comment type="similarity">
    <text evidence="4">Belongs to the anti-Pycsar protein Apyc1 family.</text>
</comment>
<protein>
    <submittedName>
        <fullName evidence="6">RNaseZ</fullName>
    </submittedName>
</protein>
<dbReference type="SUPFAM" id="SSF56281">
    <property type="entry name" value="Metallo-hydrolase/oxidoreductase"/>
    <property type="match status" value="1"/>
</dbReference>
<reference evidence="6" key="1">
    <citation type="journal article" date="2021" name="Proc. Natl. Acad. Sci. U.S.A.">
        <title>A Catalog of Tens of Thousands of Viruses from Human Metagenomes Reveals Hidden Associations with Chronic Diseases.</title>
        <authorList>
            <person name="Tisza M.J."/>
            <person name="Buck C.B."/>
        </authorList>
    </citation>
    <scope>NUCLEOTIDE SEQUENCE</scope>
    <source>
        <strain evidence="6">CtLq07</strain>
    </source>
</reference>
<evidence type="ECO:0000313" key="6">
    <source>
        <dbReference type="EMBL" id="DAF60459.1"/>
    </source>
</evidence>
<name>A0A8S5TBQ1_9CAUD</name>
<keyword evidence="2" id="KW-0899">Viral immunoevasion</keyword>
<organism evidence="6">
    <name type="scientific">Myoviridae sp. ctLq07</name>
    <dbReference type="NCBI Taxonomy" id="2827681"/>
    <lineage>
        <taxon>Viruses</taxon>
        <taxon>Duplodnaviria</taxon>
        <taxon>Heunggongvirae</taxon>
        <taxon>Uroviricota</taxon>
        <taxon>Caudoviricetes</taxon>
    </lineage>
</organism>
<evidence type="ECO:0000259" key="5">
    <source>
        <dbReference type="Pfam" id="PF12706"/>
    </source>
</evidence>
<keyword evidence="1" id="KW-1090">Inhibition of host innate immune response by virus</keyword>
<accession>A0A8S5TBQ1</accession>
<feature type="domain" description="Metallo-beta-lactamase" evidence="5">
    <location>
        <begin position="21"/>
        <end position="206"/>
    </location>
</feature>
<evidence type="ECO:0000256" key="4">
    <source>
        <dbReference type="ARBA" id="ARBA00034308"/>
    </source>
</evidence>
<evidence type="ECO:0000256" key="1">
    <source>
        <dbReference type="ARBA" id="ARBA00022632"/>
    </source>
</evidence>
<dbReference type="InterPro" id="IPR036866">
    <property type="entry name" value="RibonucZ/Hydroxyglut_hydro"/>
</dbReference>
<dbReference type="GO" id="GO:0052170">
    <property type="term" value="P:symbiont-mediated suppression of host innate immune response"/>
    <property type="evidence" value="ECO:0007669"/>
    <property type="project" value="UniProtKB-KW"/>
</dbReference>
<sequence length="212" mass="25152">MNYKIISSCSTGNATIIRDIILIDCGVTFKRLEKYYKQLKIVLLTHIHSDHFKKETIKKLVQERPTLRFACCEWLLKPLLESGVERKNIDVLKIGTKYDYKLFKVVPIKLYHDIPQCGYRVLFDDYKVIYMTDTKTVEGISAKNYDLYLIEGNYDEDEIEQRIKEKQQDCKYVYEFRVKDSHLSKQQASEFLLNNMGENSEYVLMHQHVERS</sequence>
<evidence type="ECO:0000256" key="2">
    <source>
        <dbReference type="ARBA" id="ARBA00023280"/>
    </source>
</evidence>
<dbReference type="InterPro" id="IPR001279">
    <property type="entry name" value="Metallo-B-lactamas"/>
</dbReference>
<dbReference type="EMBL" id="BK032789">
    <property type="protein sequence ID" value="DAF60459.1"/>
    <property type="molecule type" value="Genomic_DNA"/>
</dbReference>
<evidence type="ECO:0000256" key="3">
    <source>
        <dbReference type="ARBA" id="ARBA00034293"/>
    </source>
</evidence>
<dbReference type="Gene3D" id="3.60.15.10">
    <property type="entry name" value="Ribonuclease Z/Hydroxyacylglutathione hydrolase-like"/>
    <property type="match status" value="1"/>
</dbReference>
<comment type="function">
    <text evidence="3">Counteracts the host Pycsar antiviral defense system. Phosphodiesterase that enables metal-dependent hydrolysis of host cyclic nucleotide Pycsar defense signals such as cCMP and cUMP.</text>
</comment>